<organism evidence="1 2">
    <name type="scientific">Lasiodiplodia mahajangana</name>
    <dbReference type="NCBI Taxonomy" id="1108764"/>
    <lineage>
        <taxon>Eukaryota</taxon>
        <taxon>Fungi</taxon>
        <taxon>Dikarya</taxon>
        <taxon>Ascomycota</taxon>
        <taxon>Pezizomycotina</taxon>
        <taxon>Dothideomycetes</taxon>
        <taxon>Dothideomycetes incertae sedis</taxon>
        <taxon>Botryosphaeriales</taxon>
        <taxon>Botryosphaeriaceae</taxon>
        <taxon>Lasiodiplodia</taxon>
    </lineage>
</organism>
<evidence type="ECO:0000313" key="1">
    <source>
        <dbReference type="EMBL" id="KAJ8124967.1"/>
    </source>
</evidence>
<dbReference type="Proteomes" id="UP001153332">
    <property type="component" value="Unassembled WGS sequence"/>
</dbReference>
<dbReference type="EMBL" id="JAPUUL010002647">
    <property type="protein sequence ID" value="KAJ8124967.1"/>
    <property type="molecule type" value="Genomic_DNA"/>
</dbReference>
<name>A0ACC2JC77_9PEZI</name>
<accession>A0ACC2JC77</accession>
<evidence type="ECO:0000313" key="2">
    <source>
        <dbReference type="Proteomes" id="UP001153332"/>
    </source>
</evidence>
<proteinExistence type="predicted"/>
<sequence length="938" mass="105772">MVKLLLHHGADPEATSDGGWTPLHNAAQSGHVSVVALLLETKARVNAELSNGMTPLHWAAFNGFEAIVKLLLTRPDVNTAMKDGFDRTPMLCAAEKHHNSIVQLLSPARTANRLSELEKSACEAFKATVVDFGKFEKKQLVSKYSVYDLLYGWDNELDRPLVSTLTNNLHYKPDFRWIHLPANNIAWVETLLAKSFIEAGHRDIESFKALEKCFDQEHRGQFAHAHFMRTFCHRIPSPRRDVPDKKEESLLTTLSEDPSELSTNPSQDGDASISRSPLNIQDKFAPNSETTKKKSKSEQIAERHPKKPKRAKGPPGNPPQRQDSATSTASGKTSISLPWDSPRHAASHGKLVLFMPFLHYETDERRRKMSNAIRCVLENKQQIDPPTGDSRLIQAYLKSDPPLHPRRTLDQFFYHGIDTSARDIDQVVYRFCKRHGIEKKVFMVDQLWLWVLGKDLVITCFPQRWDQPKNDPLNVLDGIIEETNAKTRPPIQSVYDLAMLITSRCSGMFDHSRLDDQNYQFLDMFESSIGVVTDRESKLFSRFNRASAQSAEWLRRHQRRRTSRSILLGAPSIEHEHEDRDDADQFPDVLLDIGVETSLLAEIKDIRDELNIIMGILDAQLQTVTYLEGFVAEEVRGGGSRRTTDAVVSDIRRRAGEQKRGIDAKQKDVSRMDRQALSLYDSLTDLLDLKQKHSNALEARFAGDQAVIAAKQGQTIMVFTIVTIIFLPLSFIASFFAINFVEWEEGIQLSIPYVSKYLFGIGLAISVPLVALAFSVQNISNGAINLFSQAKDSLGRVRRKRGRHSENDEQDTHANADLPAMIPVFTGEKVDFPKPSFSSRREDLYRPPLSRAGDWDGNQNNYNKVWTRPSIQIRDRADDYYGRGHSSPVSPTGHRKTSLGSGNGNNITWAARPSFERGVTSGARSRGIGQDLESGRFQ</sequence>
<protein>
    <submittedName>
        <fullName evidence="1">Uncharacterized protein</fullName>
    </submittedName>
</protein>
<keyword evidence="2" id="KW-1185">Reference proteome</keyword>
<comment type="caution">
    <text evidence="1">The sequence shown here is derived from an EMBL/GenBank/DDBJ whole genome shotgun (WGS) entry which is preliminary data.</text>
</comment>
<gene>
    <name evidence="1" type="ORF">O1611_g8673</name>
</gene>
<reference evidence="1" key="1">
    <citation type="submission" date="2022-12" db="EMBL/GenBank/DDBJ databases">
        <title>Genome Sequence of Lasiodiplodia mahajangana.</title>
        <authorList>
            <person name="Buettner E."/>
        </authorList>
    </citation>
    <scope>NUCLEOTIDE SEQUENCE</scope>
    <source>
        <strain evidence="1">VT137</strain>
    </source>
</reference>